<dbReference type="NCBIfam" id="TIGR02271">
    <property type="entry name" value="YsnF/AvaK domain"/>
    <property type="match status" value="1"/>
</dbReference>
<reference evidence="3" key="1">
    <citation type="submission" date="2023-07" db="EMBL/GenBank/DDBJ databases">
        <title>The genome sequence of Rhodocytophaga aerolata KACC 12507.</title>
        <authorList>
            <person name="Zhang X."/>
        </authorList>
    </citation>
    <scope>NUCLEOTIDE SEQUENCE</scope>
    <source>
        <strain evidence="3">KACC 12507</strain>
    </source>
</reference>
<organism evidence="3 4">
    <name type="scientific">Rhodocytophaga aerolata</name>
    <dbReference type="NCBI Taxonomy" id="455078"/>
    <lineage>
        <taxon>Bacteria</taxon>
        <taxon>Pseudomonadati</taxon>
        <taxon>Bacteroidota</taxon>
        <taxon>Cytophagia</taxon>
        <taxon>Cytophagales</taxon>
        <taxon>Rhodocytophagaceae</taxon>
        <taxon>Rhodocytophaga</taxon>
    </lineage>
</organism>
<dbReference type="PANTHER" id="PTHR38463:SF1">
    <property type="entry name" value="STRESS RESPONSE PROTEIN YSNF"/>
    <property type="match status" value="1"/>
</dbReference>
<dbReference type="EMBL" id="JAUKPO010000009">
    <property type="protein sequence ID" value="MDO1448046.1"/>
    <property type="molecule type" value="Genomic_DNA"/>
</dbReference>
<evidence type="ECO:0000313" key="4">
    <source>
        <dbReference type="Proteomes" id="UP001168528"/>
    </source>
</evidence>
<feature type="domain" description="DUF2382" evidence="2">
    <location>
        <begin position="29"/>
        <end position="139"/>
    </location>
</feature>
<feature type="compositionally biased region" description="Basic and acidic residues" evidence="1">
    <location>
        <begin position="7"/>
        <end position="22"/>
    </location>
</feature>
<dbReference type="RefSeq" id="WP_302038851.1">
    <property type="nucleotide sequence ID" value="NZ_JAUKPO010000009.1"/>
</dbReference>
<evidence type="ECO:0000313" key="3">
    <source>
        <dbReference type="EMBL" id="MDO1448046.1"/>
    </source>
</evidence>
<proteinExistence type="predicted"/>
<dbReference type="Proteomes" id="UP001168528">
    <property type="component" value="Unassembled WGS sequence"/>
</dbReference>
<dbReference type="PANTHER" id="PTHR38463">
    <property type="entry name" value="STRESS RESPONSE PROTEIN YSNF"/>
    <property type="match status" value="1"/>
</dbReference>
<evidence type="ECO:0000259" key="2">
    <source>
        <dbReference type="Pfam" id="PF09557"/>
    </source>
</evidence>
<evidence type="ECO:0000256" key="1">
    <source>
        <dbReference type="SAM" id="MobiDB-lite"/>
    </source>
</evidence>
<dbReference type="Pfam" id="PF09557">
    <property type="entry name" value="DUF2382"/>
    <property type="match status" value="1"/>
</dbReference>
<sequence>MNPTTDSNRDSEYGSRPLDTHDSQQSMVIPVIEEQARIEKQVIESGVVRVSKKVHEENVMVDVPLIHEEHEVERVEINQYVDTPPSIRHDGATMIIPVLREEVVIQKKLVLVEEIRITKKLVQTKKQEEVTLRKEEVTVDREVINRTEANSPRIQ</sequence>
<name>A0ABT8R8M3_9BACT</name>
<protein>
    <submittedName>
        <fullName evidence="3">YsnF/AvaK domain-containing protein</fullName>
    </submittedName>
</protein>
<gene>
    <name evidence="3" type="ORF">Q0590_17365</name>
</gene>
<comment type="caution">
    <text evidence="3">The sequence shown here is derived from an EMBL/GenBank/DDBJ whole genome shotgun (WGS) entry which is preliminary data.</text>
</comment>
<keyword evidence="4" id="KW-1185">Reference proteome</keyword>
<accession>A0ABT8R8M3</accession>
<feature type="region of interest" description="Disordered" evidence="1">
    <location>
        <begin position="1"/>
        <end position="25"/>
    </location>
</feature>
<dbReference type="InterPro" id="IPR019060">
    <property type="entry name" value="DUF2382"/>
</dbReference>
<dbReference type="InterPro" id="IPR052967">
    <property type="entry name" value="Stress_Response_Assoc"/>
</dbReference>